<dbReference type="AlphaFoldDB" id="A0A429X1U4"/>
<proteinExistence type="predicted"/>
<dbReference type="Gene3D" id="3.30.428.10">
    <property type="entry name" value="HIT-like"/>
    <property type="match status" value="2"/>
</dbReference>
<accession>A0A429X1U4</accession>
<comment type="caution">
    <text evidence="1">The sequence shown here is derived from an EMBL/GenBank/DDBJ whole genome shotgun (WGS) entry which is preliminary data.</text>
</comment>
<protein>
    <recommendedName>
        <fullName evidence="3">Galactose-1-phosphate uridylyltransferase</fullName>
    </recommendedName>
</protein>
<sequence>MAIKLRKKTELFTFYDSKGEKIERETEVRFDPLTGETSRLVYDAGLAITPIDYSEAAEKTKGANCPFCPENIFSMTPVFPKEIAEEGRITKGEAIVFPNLFPYSKHNGVTVFSGDHFIRLNEFTPELIKNAFQAAQMYIHRAAITDSHAKFASINWNYLPLSGGSIMHPHLHIIISDTGTNYQTNTYEKARQFEMETGTKYFTSLSETERLIGERWIADNGTITWLHAFAPKSHNDYIGIFNKAYSVEDIREADWDHFSKGLQTIFSILTDQSFSSFNLILSIDPEQREPVHVRLIPRLTIGALETSDINFFQALHQEPLTYKSPEEIAAKSRIRFEELL</sequence>
<dbReference type="Proteomes" id="UP000287296">
    <property type="component" value="Unassembled WGS sequence"/>
</dbReference>
<dbReference type="InterPro" id="IPR036265">
    <property type="entry name" value="HIT-like_sf"/>
</dbReference>
<dbReference type="OrthoDB" id="1803128at2"/>
<organism evidence="1 2">
    <name type="scientific">Siminovitchia terrae</name>
    <name type="common">Bacillus terrae</name>
    <dbReference type="NCBI Taxonomy" id="1914933"/>
    <lineage>
        <taxon>Bacteria</taxon>
        <taxon>Bacillati</taxon>
        <taxon>Bacillota</taxon>
        <taxon>Bacilli</taxon>
        <taxon>Bacillales</taxon>
        <taxon>Bacillaceae</taxon>
        <taxon>Siminovitchia</taxon>
    </lineage>
</organism>
<evidence type="ECO:0000313" key="1">
    <source>
        <dbReference type="EMBL" id="RST57178.1"/>
    </source>
</evidence>
<dbReference type="EMBL" id="QYTW02000040">
    <property type="protein sequence ID" value="RST57178.1"/>
    <property type="molecule type" value="Genomic_DNA"/>
</dbReference>
<reference evidence="1 2" key="1">
    <citation type="submission" date="2018-12" db="EMBL/GenBank/DDBJ databases">
        <authorList>
            <person name="Sun L."/>
            <person name="Chen Z."/>
        </authorList>
    </citation>
    <scope>NUCLEOTIDE SEQUENCE [LARGE SCALE GENOMIC DNA]</scope>
    <source>
        <strain evidence="1 2">LMG 29736</strain>
    </source>
</reference>
<evidence type="ECO:0000313" key="2">
    <source>
        <dbReference type="Proteomes" id="UP000287296"/>
    </source>
</evidence>
<evidence type="ECO:0008006" key="3">
    <source>
        <dbReference type="Google" id="ProtNLM"/>
    </source>
</evidence>
<dbReference type="SUPFAM" id="SSF54197">
    <property type="entry name" value="HIT-like"/>
    <property type="match status" value="1"/>
</dbReference>
<name>A0A429X1U4_SIMTE</name>
<gene>
    <name evidence="1" type="ORF">D5F11_024040</name>
</gene>
<dbReference type="RefSeq" id="WP_120118966.1">
    <property type="nucleotide sequence ID" value="NZ_QYTW02000040.1"/>
</dbReference>